<feature type="transmembrane region" description="Helical" evidence="7">
    <location>
        <begin position="316"/>
        <end position="334"/>
    </location>
</feature>
<feature type="transmembrane region" description="Helical" evidence="7">
    <location>
        <begin position="131"/>
        <end position="149"/>
    </location>
</feature>
<dbReference type="InterPro" id="IPR000515">
    <property type="entry name" value="MetI-like"/>
</dbReference>
<feature type="transmembrane region" description="Helical" evidence="7">
    <location>
        <begin position="199"/>
        <end position="216"/>
    </location>
</feature>
<protein>
    <recommendedName>
        <fullName evidence="8">ABC transmembrane type-1 domain-containing protein</fullName>
    </recommendedName>
</protein>
<evidence type="ECO:0000256" key="3">
    <source>
        <dbReference type="ARBA" id="ARBA00022475"/>
    </source>
</evidence>
<sequence length="512" mass="55532">MLRFLIRRLLAGLATLFVALFLMYLLVAAAIDPLKDLRESTAVNKEQQMAARTELLSLDTSPVIRFFQWVGDVLQGDLGVSWRTGESVSSLIGHAIISTLQLVTAATFLSLLLGITVGIVSALRQYATFDYLIIFLSFLLYSLPSFWVAVMLKQWGAIGFNDFLRDPNLAWATIAVVGIGMRVLWMLAIGGSVRRRSQVFLIGAAATIGMLAYLQLSNWWLEPKIGPILLLVIGGAVAFAIVGVFAGLQNRRALWTALTVVVIGFVLYFPMQTVFKGDAFGVDGEGAFWILVGLAVVTGVIGWVVGRLYGGPDWGVSAKSGVAVALVMGALIFVDKVMQVWPPYSKALGGRPIPTFGDQTPGLGGNYWVQVLDAFTHLILPTATLVLIAFAAYTRYSRSSMLEVMNQDYIRTARAKGLPERVVVVRHGFRNTLIPLATIVPIDVITLIGGAVITEAVFARPGMGQLFVHALGEAEQDTVMAYLLITASLAIIANIVADIIYAVIDPRIRLDA</sequence>
<dbReference type="PANTHER" id="PTHR43163:SF6">
    <property type="entry name" value="DIPEPTIDE TRANSPORT SYSTEM PERMEASE PROTEIN DPPB-RELATED"/>
    <property type="match status" value="1"/>
</dbReference>
<feature type="transmembrane region" description="Helical" evidence="7">
    <location>
        <begin position="479"/>
        <end position="504"/>
    </location>
</feature>
<evidence type="ECO:0000256" key="5">
    <source>
        <dbReference type="ARBA" id="ARBA00022989"/>
    </source>
</evidence>
<feature type="transmembrane region" description="Helical" evidence="7">
    <location>
        <begin position="228"/>
        <end position="248"/>
    </location>
</feature>
<keyword evidence="10" id="KW-1185">Reference proteome</keyword>
<evidence type="ECO:0000256" key="1">
    <source>
        <dbReference type="ARBA" id="ARBA00004651"/>
    </source>
</evidence>
<keyword evidence="2 7" id="KW-0813">Transport</keyword>
<feature type="transmembrane region" description="Helical" evidence="7">
    <location>
        <begin position="287"/>
        <end position="309"/>
    </location>
</feature>
<name>A0A4Y3KKF4_9CELL</name>
<dbReference type="GO" id="GO:0055085">
    <property type="term" value="P:transmembrane transport"/>
    <property type="evidence" value="ECO:0007669"/>
    <property type="project" value="InterPro"/>
</dbReference>
<feature type="domain" description="ABC transmembrane type-1" evidence="8">
    <location>
        <begin position="96"/>
        <end position="497"/>
    </location>
</feature>
<evidence type="ECO:0000256" key="2">
    <source>
        <dbReference type="ARBA" id="ARBA00022448"/>
    </source>
</evidence>
<keyword evidence="6 7" id="KW-0472">Membrane</keyword>
<evidence type="ECO:0000259" key="8">
    <source>
        <dbReference type="PROSITE" id="PS50928"/>
    </source>
</evidence>
<feature type="transmembrane region" description="Helical" evidence="7">
    <location>
        <begin position="169"/>
        <end position="187"/>
    </location>
</feature>
<feature type="transmembrane region" description="Helical" evidence="7">
    <location>
        <begin position="255"/>
        <end position="275"/>
    </location>
</feature>
<evidence type="ECO:0000256" key="6">
    <source>
        <dbReference type="ARBA" id="ARBA00023136"/>
    </source>
</evidence>
<dbReference type="AlphaFoldDB" id="A0A4Y3KKF4"/>
<dbReference type="Proteomes" id="UP000320461">
    <property type="component" value="Unassembled WGS sequence"/>
</dbReference>
<dbReference type="Pfam" id="PF00528">
    <property type="entry name" value="BPD_transp_1"/>
    <property type="match status" value="1"/>
</dbReference>
<feature type="transmembrane region" description="Helical" evidence="7">
    <location>
        <begin position="436"/>
        <end position="459"/>
    </location>
</feature>
<comment type="similarity">
    <text evidence="7">Belongs to the binding-protein-dependent transport system permease family.</text>
</comment>
<dbReference type="EMBL" id="BJLQ01000004">
    <property type="protein sequence ID" value="GEA83420.1"/>
    <property type="molecule type" value="Genomic_DNA"/>
</dbReference>
<gene>
    <name evidence="9" type="ORF">CGE01nite_06710</name>
</gene>
<keyword evidence="3" id="KW-1003">Cell membrane</keyword>
<dbReference type="OrthoDB" id="147639at2"/>
<accession>A0A4Y3KKF4</accession>
<keyword evidence="4 7" id="KW-0812">Transmembrane</keyword>
<dbReference type="CDD" id="cd06261">
    <property type="entry name" value="TM_PBP2"/>
    <property type="match status" value="1"/>
</dbReference>
<evidence type="ECO:0000256" key="4">
    <source>
        <dbReference type="ARBA" id="ARBA00022692"/>
    </source>
</evidence>
<dbReference type="PROSITE" id="PS50928">
    <property type="entry name" value="ABC_TM1"/>
    <property type="match status" value="1"/>
</dbReference>
<evidence type="ECO:0000256" key="7">
    <source>
        <dbReference type="RuleBase" id="RU363032"/>
    </source>
</evidence>
<dbReference type="PANTHER" id="PTHR43163">
    <property type="entry name" value="DIPEPTIDE TRANSPORT SYSTEM PERMEASE PROTEIN DPPB-RELATED"/>
    <property type="match status" value="1"/>
</dbReference>
<dbReference type="GO" id="GO:0005886">
    <property type="term" value="C:plasma membrane"/>
    <property type="evidence" value="ECO:0007669"/>
    <property type="project" value="UniProtKB-SubCell"/>
</dbReference>
<keyword evidence="5 7" id="KW-1133">Transmembrane helix</keyword>
<feature type="transmembrane region" description="Helical" evidence="7">
    <location>
        <begin position="91"/>
        <end position="119"/>
    </location>
</feature>
<proteinExistence type="inferred from homology"/>
<evidence type="ECO:0000313" key="9">
    <source>
        <dbReference type="EMBL" id="GEA83420.1"/>
    </source>
</evidence>
<feature type="transmembrane region" description="Helical" evidence="7">
    <location>
        <begin position="374"/>
        <end position="393"/>
    </location>
</feature>
<organism evidence="9 10">
    <name type="scientific">Cellulomonas gelida</name>
    <dbReference type="NCBI Taxonomy" id="1712"/>
    <lineage>
        <taxon>Bacteria</taxon>
        <taxon>Bacillati</taxon>
        <taxon>Actinomycetota</taxon>
        <taxon>Actinomycetes</taxon>
        <taxon>Micrococcales</taxon>
        <taxon>Cellulomonadaceae</taxon>
        <taxon>Cellulomonas</taxon>
    </lineage>
</organism>
<comment type="subcellular location">
    <subcellularLocation>
        <location evidence="1 7">Cell membrane</location>
        <topology evidence="1 7">Multi-pass membrane protein</topology>
    </subcellularLocation>
</comment>
<comment type="caution">
    <text evidence="9">The sequence shown here is derived from an EMBL/GenBank/DDBJ whole genome shotgun (WGS) entry which is preliminary data.</text>
</comment>
<evidence type="ECO:0000313" key="10">
    <source>
        <dbReference type="Proteomes" id="UP000320461"/>
    </source>
</evidence>
<reference evidence="9 10" key="1">
    <citation type="submission" date="2019-06" db="EMBL/GenBank/DDBJ databases">
        <title>Whole genome shotgun sequence of Cellulomonas gelida NBRC 3748.</title>
        <authorList>
            <person name="Hosoyama A."/>
            <person name="Uohara A."/>
            <person name="Ohji S."/>
            <person name="Ichikawa N."/>
        </authorList>
    </citation>
    <scope>NUCLEOTIDE SEQUENCE [LARGE SCALE GENOMIC DNA]</scope>
    <source>
        <strain evidence="9 10">NBRC 3748</strain>
    </source>
</reference>